<dbReference type="InterPro" id="IPR026444">
    <property type="entry name" value="Secre_tail"/>
</dbReference>
<dbReference type="InterPro" id="IPR015500">
    <property type="entry name" value="Peptidase_S8_subtilisin-rel"/>
</dbReference>
<keyword evidence="9" id="KW-1185">Reference proteome</keyword>
<dbReference type="GO" id="GO:0004252">
    <property type="term" value="F:serine-type endopeptidase activity"/>
    <property type="evidence" value="ECO:0007669"/>
    <property type="project" value="UniProtKB-UniRule"/>
</dbReference>
<dbReference type="RefSeq" id="WP_131837677.1">
    <property type="nucleotide sequence ID" value="NZ_SLWB01000001.1"/>
</dbReference>
<dbReference type="EMBL" id="SLWB01000001">
    <property type="protein sequence ID" value="TCN72889.1"/>
    <property type="molecule type" value="Genomic_DNA"/>
</dbReference>
<comment type="caution">
    <text evidence="8">The sequence shown here is derived from an EMBL/GenBank/DDBJ whole genome shotgun (WGS) entry which is preliminary data.</text>
</comment>
<keyword evidence="3 5" id="KW-0378">Hydrolase</keyword>
<evidence type="ECO:0000256" key="1">
    <source>
        <dbReference type="ARBA" id="ARBA00011073"/>
    </source>
</evidence>
<feature type="chain" id="PRO_5020702458" evidence="6">
    <location>
        <begin position="23"/>
        <end position="540"/>
    </location>
</feature>
<keyword evidence="4 5" id="KW-0720">Serine protease</keyword>
<feature type="domain" description="Peptidase S8/S53" evidence="7">
    <location>
        <begin position="169"/>
        <end position="439"/>
    </location>
</feature>
<dbReference type="InterPro" id="IPR050131">
    <property type="entry name" value="Peptidase_S8_subtilisin-like"/>
</dbReference>
<evidence type="ECO:0000256" key="4">
    <source>
        <dbReference type="ARBA" id="ARBA00022825"/>
    </source>
</evidence>
<proteinExistence type="inferred from homology"/>
<feature type="active site" description="Charge relay system" evidence="5">
    <location>
        <position position="178"/>
    </location>
</feature>
<dbReference type="PANTHER" id="PTHR43806:SF67">
    <property type="entry name" value="EGF-LIKE DOMAIN-CONTAINING PROTEIN"/>
    <property type="match status" value="1"/>
</dbReference>
<evidence type="ECO:0000256" key="2">
    <source>
        <dbReference type="ARBA" id="ARBA00022670"/>
    </source>
</evidence>
<evidence type="ECO:0000256" key="3">
    <source>
        <dbReference type="ARBA" id="ARBA00022801"/>
    </source>
</evidence>
<dbReference type="Pfam" id="PF00082">
    <property type="entry name" value="Peptidase_S8"/>
    <property type="match status" value="1"/>
</dbReference>
<evidence type="ECO:0000259" key="7">
    <source>
        <dbReference type="Pfam" id="PF00082"/>
    </source>
</evidence>
<keyword evidence="6" id="KW-0732">Signal</keyword>
<dbReference type="PIRSF" id="PIRSF037903">
    <property type="entry name" value="Subtilisin_rel_GFO_2223"/>
    <property type="match status" value="1"/>
</dbReference>
<dbReference type="InterPro" id="IPR017317">
    <property type="entry name" value="Pept_S8_subtilisin_bacteroid-2"/>
</dbReference>
<evidence type="ECO:0000256" key="5">
    <source>
        <dbReference type="PROSITE-ProRule" id="PRU01240"/>
    </source>
</evidence>
<evidence type="ECO:0000256" key="6">
    <source>
        <dbReference type="SAM" id="SignalP"/>
    </source>
</evidence>
<dbReference type="InterPro" id="IPR023828">
    <property type="entry name" value="Peptidase_S8_Ser-AS"/>
</dbReference>
<dbReference type="SUPFAM" id="SSF52743">
    <property type="entry name" value="Subtilisin-like"/>
    <property type="match status" value="1"/>
</dbReference>
<organism evidence="8 9">
    <name type="scientific">Acetobacteroides hydrogenigenes</name>
    <dbReference type="NCBI Taxonomy" id="979970"/>
    <lineage>
        <taxon>Bacteria</taxon>
        <taxon>Pseudomonadati</taxon>
        <taxon>Bacteroidota</taxon>
        <taxon>Bacteroidia</taxon>
        <taxon>Bacteroidales</taxon>
        <taxon>Rikenellaceae</taxon>
        <taxon>Acetobacteroides</taxon>
    </lineage>
</organism>
<dbReference type="PROSITE" id="PS00138">
    <property type="entry name" value="SUBTILASE_SER"/>
    <property type="match status" value="1"/>
</dbReference>
<reference evidence="8 9" key="1">
    <citation type="submission" date="2019-03" db="EMBL/GenBank/DDBJ databases">
        <title>Genomic Encyclopedia of Archaeal and Bacterial Type Strains, Phase II (KMG-II): from individual species to whole genera.</title>
        <authorList>
            <person name="Goeker M."/>
        </authorList>
    </citation>
    <scope>NUCLEOTIDE SEQUENCE [LARGE SCALE GENOMIC DNA]</scope>
    <source>
        <strain evidence="8 9">RL-C</strain>
    </source>
</reference>
<feature type="active site" description="Charge relay system" evidence="5">
    <location>
        <position position="217"/>
    </location>
</feature>
<evidence type="ECO:0000313" key="9">
    <source>
        <dbReference type="Proteomes" id="UP000294830"/>
    </source>
</evidence>
<sequence length="540" mass="58916">MRFFIILTCQLILLLAGLSSSASTYFVTFKYKTSKGVSLNNPSAYLTDKSIRRRISQRIIVDSSDLPVSRAYLGIVRSLGGRVILSSKWFNGALVETSDNQANSLLLLDFVKDVRLVYSDFSSPKDCQFDKELSCVENQNSSTNAVYGGVFDQVNLLKGGFLHDNGFKGRGVTIAVLDAGFSNYENDAAFSNLRNGQVVDVYDFTTQKPKLEDNGNHGIKVLSLLAAMLPGNYCGSAVDANYALYVTESEKYEQLIEEYFWCVAAERADSLGCDIIASSLGYNYFDNPLMDHAVCNLSKQVVPISIAASTAFKKGIFVVVSAGNEGDKVWRYITFPADSPDVMAVGAVDRDGLLGEFSSIGLPKTVKPDVVGMGVAALMIDAAGNVVQGSGTSYAVPQIAGFSACLWQAFPFLSAVELKNVICKSSSNYSNPDNLMGYGIPNFEKAYQMLKLEHNPTNRHVSVSPNPFTRSITIKTEWVYNGVVNYYMYNMQGKLVKAGHVSFAEGFTRIDDLESLPSGVIIIKLIFGDGSVEKKIVKQG</sequence>
<dbReference type="OrthoDB" id="9792152at2"/>
<dbReference type="PROSITE" id="PS51892">
    <property type="entry name" value="SUBTILASE"/>
    <property type="match status" value="1"/>
</dbReference>
<comment type="similarity">
    <text evidence="1 5">Belongs to the peptidase S8 family.</text>
</comment>
<evidence type="ECO:0000313" key="8">
    <source>
        <dbReference type="EMBL" id="TCN72889.1"/>
    </source>
</evidence>
<dbReference type="AlphaFoldDB" id="A0A4R2EUB5"/>
<dbReference type="PANTHER" id="PTHR43806">
    <property type="entry name" value="PEPTIDASE S8"/>
    <property type="match status" value="1"/>
</dbReference>
<dbReference type="NCBIfam" id="TIGR04183">
    <property type="entry name" value="Por_Secre_tail"/>
    <property type="match status" value="1"/>
</dbReference>
<dbReference type="Proteomes" id="UP000294830">
    <property type="component" value="Unassembled WGS sequence"/>
</dbReference>
<feature type="signal peptide" evidence="6">
    <location>
        <begin position="1"/>
        <end position="22"/>
    </location>
</feature>
<gene>
    <name evidence="8" type="ORF">CLV25_101107</name>
</gene>
<dbReference type="PRINTS" id="PR00723">
    <property type="entry name" value="SUBTILISIN"/>
</dbReference>
<dbReference type="InterPro" id="IPR000209">
    <property type="entry name" value="Peptidase_S8/S53_dom"/>
</dbReference>
<accession>A0A4R2EUB5</accession>
<feature type="active site" description="Charge relay system" evidence="5">
    <location>
        <position position="393"/>
    </location>
</feature>
<name>A0A4R2EUB5_9BACT</name>
<dbReference type="InterPro" id="IPR036852">
    <property type="entry name" value="Peptidase_S8/S53_dom_sf"/>
</dbReference>
<protein>
    <submittedName>
        <fullName evidence="8">Putative secreted protein (Por secretion system target)</fullName>
    </submittedName>
</protein>
<dbReference type="GO" id="GO:0006508">
    <property type="term" value="P:proteolysis"/>
    <property type="evidence" value="ECO:0007669"/>
    <property type="project" value="UniProtKB-KW"/>
</dbReference>
<keyword evidence="2 5" id="KW-0645">Protease</keyword>
<dbReference type="Gene3D" id="3.40.50.200">
    <property type="entry name" value="Peptidase S8/S53 domain"/>
    <property type="match status" value="1"/>
</dbReference>